<dbReference type="InterPro" id="IPR052164">
    <property type="entry name" value="Anthracycline_SecMetBiosynth"/>
</dbReference>
<dbReference type="PANTHER" id="PTHR33993:SF14">
    <property type="entry name" value="GB|AAF24581.1"/>
    <property type="match status" value="1"/>
</dbReference>
<dbReference type="Pfam" id="PF00903">
    <property type="entry name" value="Glyoxalase"/>
    <property type="match status" value="2"/>
</dbReference>
<dbReference type="InterPro" id="IPR037523">
    <property type="entry name" value="VOC_core"/>
</dbReference>
<proteinExistence type="predicted"/>
<accession>A0A928ZU24</accession>
<evidence type="ECO:0000313" key="2">
    <source>
        <dbReference type="EMBL" id="MBE9067444.1"/>
    </source>
</evidence>
<protein>
    <submittedName>
        <fullName evidence="2">VOC family protein</fullName>
    </submittedName>
</protein>
<gene>
    <name evidence="2" type="ORF">IQ260_12330</name>
</gene>
<feature type="domain" description="VOC" evidence="1">
    <location>
        <begin position="138"/>
        <end position="254"/>
    </location>
</feature>
<sequence>MSIKAEVGQVIWHDLLTQDIAKARHFYADLLGWKYQIEYTTNFVWQPGEAEYPLILADNEAHGGFVDPGQNLVSRWIAYVMVQDVDAVTAKAKNLGATVVREPFDTPGVGRSSVIQDLQGAVICPTFPTHTFPASRGTFLWDELITDDVESAKLFYCDLFSWRFHDIDVTRTSDYTVLKKIDNADVVGVTHQSFDKVASAAWIPYLATDDVDVAIANAKVLGASVGEEAIYMPNGERKAILTDPTGAVFGLLASKEFHIS</sequence>
<comment type="caution">
    <text evidence="2">The sequence shown here is derived from an EMBL/GenBank/DDBJ whole genome shotgun (WGS) entry which is preliminary data.</text>
</comment>
<evidence type="ECO:0000259" key="1">
    <source>
        <dbReference type="PROSITE" id="PS51819"/>
    </source>
</evidence>
<organism evidence="2 3">
    <name type="scientific">Leptolyngbya cf. ectocarpi LEGE 11479</name>
    <dbReference type="NCBI Taxonomy" id="1828722"/>
    <lineage>
        <taxon>Bacteria</taxon>
        <taxon>Bacillati</taxon>
        <taxon>Cyanobacteriota</taxon>
        <taxon>Cyanophyceae</taxon>
        <taxon>Leptolyngbyales</taxon>
        <taxon>Leptolyngbyaceae</taxon>
        <taxon>Leptolyngbya group</taxon>
        <taxon>Leptolyngbya</taxon>
    </lineage>
</organism>
<feature type="domain" description="VOC" evidence="1">
    <location>
        <begin position="6"/>
        <end position="128"/>
    </location>
</feature>
<name>A0A928ZU24_LEPEC</name>
<dbReference type="CDD" id="cd07247">
    <property type="entry name" value="SgaA_N_like"/>
    <property type="match status" value="2"/>
</dbReference>
<dbReference type="Gene3D" id="3.10.180.10">
    <property type="entry name" value="2,3-Dihydroxybiphenyl 1,2-Dioxygenase, domain 1"/>
    <property type="match status" value="2"/>
</dbReference>
<dbReference type="AlphaFoldDB" id="A0A928ZU24"/>
<dbReference type="PANTHER" id="PTHR33993">
    <property type="entry name" value="GLYOXALASE-RELATED"/>
    <property type="match status" value="1"/>
</dbReference>
<dbReference type="PROSITE" id="PS51819">
    <property type="entry name" value="VOC"/>
    <property type="match status" value="2"/>
</dbReference>
<dbReference type="InterPro" id="IPR004360">
    <property type="entry name" value="Glyas_Fos-R_dOase_dom"/>
</dbReference>
<keyword evidence="3" id="KW-1185">Reference proteome</keyword>
<dbReference type="EMBL" id="JADEXP010000096">
    <property type="protein sequence ID" value="MBE9067444.1"/>
    <property type="molecule type" value="Genomic_DNA"/>
</dbReference>
<evidence type="ECO:0000313" key="3">
    <source>
        <dbReference type="Proteomes" id="UP000615026"/>
    </source>
</evidence>
<dbReference type="SUPFAM" id="SSF54593">
    <property type="entry name" value="Glyoxalase/Bleomycin resistance protein/Dihydroxybiphenyl dioxygenase"/>
    <property type="match status" value="2"/>
</dbReference>
<dbReference type="InterPro" id="IPR029068">
    <property type="entry name" value="Glyas_Bleomycin-R_OHBP_Dase"/>
</dbReference>
<reference evidence="2" key="1">
    <citation type="submission" date="2020-10" db="EMBL/GenBank/DDBJ databases">
        <authorList>
            <person name="Castelo-Branco R."/>
            <person name="Eusebio N."/>
            <person name="Adriana R."/>
            <person name="Vieira A."/>
            <person name="Brugerolle De Fraissinette N."/>
            <person name="Rezende De Castro R."/>
            <person name="Schneider M.P."/>
            <person name="Vasconcelos V."/>
            <person name="Leao P.N."/>
        </authorList>
    </citation>
    <scope>NUCLEOTIDE SEQUENCE</scope>
    <source>
        <strain evidence="2">LEGE 11479</strain>
    </source>
</reference>
<dbReference type="RefSeq" id="WP_193993408.1">
    <property type="nucleotide sequence ID" value="NZ_JADEXP010000096.1"/>
</dbReference>
<dbReference type="Proteomes" id="UP000615026">
    <property type="component" value="Unassembled WGS sequence"/>
</dbReference>